<evidence type="ECO:0000313" key="2">
    <source>
        <dbReference type="Proteomes" id="UP001139158"/>
    </source>
</evidence>
<evidence type="ECO:0000313" key="1">
    <source>
        <dbReference type="EMBL" id="MCC3299717.1"/>
    </source>
</evidence>
<accession>A0A9X1MI28</accession>
<proteinExistence type="predicted"/>
<sequence length="127" mass="14091">METISPNGIYLDAMKMDFHELVRVLIDNVGATVVQTMAGVRDRTSPYEWAKPDGPIPGRSEVIARVRLGYQVWRTLEHSQGPDVALAWLMGSNPRLNDGLPVLYIQRQLGQEVLGAAEAFVHDTYAA</sequence>
<organism evidence="1 2">
    <name type="scientific">Arthrobacter caoxuetaonis</name>
    <dbReference type="NCBI Taxonomy" id="2886935"/>
    <lineage>
        <taxon>Bacteria</taxon>
        <taxon>Bacillati</taxon>
        <taxon>Actinomycetota</taxon>
        <taxon>Actinomycetes</taxon>
        <taxon>Micrococcales</taxon>
        <taxon>Micrococcaceae</taxon>
        <taxon>Arthrobacter</taxon>
    </lineage>
</organism>
<reference evidence="1" key="1">
    <citation type="submission" date="2021-10" db="EMBL/GenBank/DDBJ databases">
        <title>Novel species in genus Arthrobacter.</title>
        <authorList>
            <person name="Liu Y."/>
        </authorList>
    </citation>
    <scope>NUCLEOTIDE SEQUENCE</scope>
    <source>
        <strain evidence="1">Zg-Y453</strain>
    </source>
</reference>
<keyword evidence="2" id="KW-1185">Reference proteome</keyword>
<dbReference type="RefSeq" id="WP_227897703.1">
    <property type="nucleotide sequence ID" value="NZ_CP099467.1"/>
</dbReference>
<gene>
    <name evidence="1" type="ORF">LJ757_18145</name>
</gene>
<comment type="caution">
    <text evidence="1">The sequence shown here is derived from an EMBL/GenBank/DDBJ whole genome shotgun (WGS) entry which is preliminary data.</text>
</comment>
<protein>
    <recommendedName>
        <fullName evidence="3">Antitoxin Xre/MbcA/ParS-like toxin-binding domain-containing protein</fullName>
    </recommendedName>
</protein>
<dbReference type="Proteomes" id="UP001139158">
    <property type="component" value="Unassembled WGS sequence"/>
</dbReference>
<evidence type="ECO:0008006" key="3">
    <source>
        <dbReference type="Google" id="ProtNLM"/>
    </source>
</evidence>
<dbReference type="AlphaFoldDB" id="A0A9X1MI28"/>
<dbReference type="EMBL" id="JAJFZV010000020">
    <property type="protein sequence ID" value="MCC3299717.1"/>
    <property type="molecule type" value="Genomic_DNA"/>
</dbReference>
<name>A0A9X1MI28_9MICC</name>